<evidence type="ECO:0000256" key="1">
    <source>
        <dbReference type="ARBA" id="ARBA00022723"/>
    </source>
</evidence>
<dbReference type="GO" id="GO:0070492">
    <property type="term" value="F:oligosaccharide binding"/>
    <property type="evidence" value="ECO:0007669"/>
    <property type="project" value="TreeGrafter"/>
</dbReference>
<dbReference type="PANTHER" id="PTHR16146:SF46">
    <property type="entry name" value="INTELECTIN-1A-RELATED"/>
    <property type="match status" value="1"/>
</dbReference>
<dbReference type="KEGG" id="rama:IDM48_00635"/>
<evidence type="ECO:0000259" key="7">
    <source>
        <dbReference type="PROSITE" id="PS51406"/>
    </source>
</evidence>
<keyword evidence="2" id="KW-0430">Lectin</keyword>
<dbReference type="PANTHER" id="PTHR16146">
    <property type="entry name" value="INTELECTIN"/>
    <property type="match status" value="1"/>
</dbReference>
<keyword evidence="1" id="KW-0479">Metal-binding</keyword>
<dbReference type="SUPFAM" id="SSF50998">
    <property type="entry name" value="Quinoprotein alcohol dehydrogenase-like"/>
    <property type="match status" value="1"/>
</dbReference>
<dbReference type="Gene3D" id="3.90.215.10">
    <property type="entry name" value="Gamma Fibrinogen, chain A, domain 1"/>
    <property type="match status" value="1"/>
</dbReference>
<dbReference type="InterPro" id="IPR036056">
    <property type="entry name" value="Fibrinogen-like_C"/>
</dbReference>
<dbReference type="RefSeq" id="WP_190617576.1">
    <property type="nucleotide sequence ID" value="NZ_CP061538.1"/>
</dbReference>
<dbReference type="GO" id="GO:0046872">
    <property type="term" value="F:metal ion binding"/>
    <property type="evidence" value="ECO:0007669"/>
    <property type="project" value="UniProtKB-KW"/>
</dbReference>
<feature type="chain" id="PRO_5028839844" evidence="6">
    <location>
        <begin position="34"/>
        <end position="682"/>
    </location>
</feature>
<evidence type="ECO:0000256" key="4">
    <source>
        <dbReference type="ARBA" id="ARBA00023157"/>
    </source>
</evidence>
<dbReference type="Proteomes" id="UP000516421">
    <property type="component" value="Chromosome"/>
</dbReference>
<sequence>MSPSPLLQKITAVASATVLGVTFLAGATSAAQAEPAVHDGKTLETAAASCWEIKQNYPNSPSGAYWLAPPNSKSVPGKFYCDQETDGGGWLMIGRGREDWNRSLTGKGDANKIWQSPSGKDAFTTAQLSAEKINELTGKDPNYVNDIRVVRSLNDQGNYTQELRGTISTRNNWIWALPDARAWRSATMTESSGWSAPTTQTNPRTTTKDSKGFDRAYRSFTPIYSGVNGPGYGYAYGIDVKEGSADSHIWLSKGKRTMPFTQMYLRPKLTSPVKPEARKDVPKSLTMPMLWRTSEQTATGVVSEMHSYVQAITQVSDTVFVGGDYKNLVSAKGEVVEQPYLSGYNVNTGDLVRTFMPKFNGQIKAVEALPSGKLVVGGEFTEVNGKPISNLVVLNPATGEVEDLGWKVENRGTSGIAQVRSLDVQGNYLYVGGNFTHTTGATSQYAVYAKNAVRFDLTNNSVDKNWKPVFNGTVSGISAAEDGQSVFAAGYFSELGGKKAFKLASINTTDGAMYKPWEWKQSIVLGGGGWQLDVQDAGNTVWAGGTEHFIHAYDKNNNYARTSSAITKRGGDFQDLHKAGNIMYGACHCGDQVFDGAYTYFGAESQARNSTYGIKLVGAWDITTGKYIPDFAPNLKGASGNGVWESFVDSRGNLWVGGDINQSLGVNGPQKTVGFARFEAQN</sequence>
<feature type="signal peptide" evidence="6">
    <location>
        <begin position="1"/>
        <end position="33"/>
    </location>
</feature>
<keyword evidence="4" id="KW-1015">Disulfide bond</keyword>
<dbReference type="AlphaFoldDB" id="A0A7H2BK08"/>
<evidence type="ECO:0000256" key="6">
    <source>
        <dbReference type="SAM" id="SignalP"/>
    </source>
</evidence>
<feature type="region of interest" description="Disordered" evidence="5">
    <location>
        <begin position="189"/>
        <end position="212"/>
    </location>
</feature>
<reference evidence="8 9" key="1">
    <citation type="submission" date="2020-09" db="EMBL/GenBank/DDBJ databases">
        <title>Investigation of environmental microbe.</title>
        <authorList>
            <person name="Ou Y."/>
            <person name="Kang Q."/>
        </authorList>
    </citation>
    <scope>NUCLEOTIDE SEQUENCE [LARGE SCALE GENOMIC DNA]</scope>
    <source>
        <strain evidence="8 9">KJZ-9</strain>
    </source>
</reference>
<dbReference type="PROSITE" id="PS51406">
    <property type="entry name" value="FIBRINOGEN_C_2"/>
    <property type="match status" value="1"/>
</dbReference>
<gene>
    <name evidence="8" type="ORF">IDM48_00635</name>
</gene>
<keyword evidence="3" id="KW-0106">Calcium</keyword>
<dbReference type="EMBL" id="CP061538">
    <property type="protein sequence ID" value="QNV40004.1"/>
    <property type="molecule type" value="Genomic_DNA"/>
</dbReference>
<evidence type="ECO:0000256" key="3">
    <source>
        <dbReference type="ARBA" id="ARBA00022837"/>
    </source>
</evidence>
<protein>
    <submittedName>
        <fullName evidence="8">Fibrinogen</fullName>
    </submittedName>
</protein>
<keyword evidence="9" id="KW-1185">Reference proteome</keyword>
<evidence type="ECO:0000256" key="2">
    <source>
        <dbReference type="ARBA" id="ARBA00022734"/>
    </source>
</evidence>
<dbReference type="InterPro" id="IPR002181">
    <property type="entry name" value="Fibrinogen_a/b/g_C_dom"/>
</dbReference>
<evidence type="ECO:0000256" key="5">
    <source>
        <dbReference type="SAM" id="MobiDB-lite"/>
    </source>
</evidence>
<organism evidence="8 9">
    <name type="scientific">Rothia amarae</name>
    <dbReference type="NCBI Taxonomy" id="169480"/>
    <lineage>
        <taxon>Bacteria</taxon>
        <taxon>Bacillati</taxon>
        <taxon>Actinomycetota</taxon>
        <taxon>Actinomycetes</taxon>
        <taxon>Micrococcales</taxon>
        <taxon>Micrococcaceae</taxon>
        <taxon>Rothia</taxon>
    </lineage>
</organism>
<name>A0A7H2BK08_9MICC</name>
<dbReference type="SUPFAM" id="SSF56496">
    <property type="entry name" value="Fibrinogen C-terminal domain-like"/>
    <property type="match status" value="1"/>
</dbReference>
<evidence type="ECO:0000313" key="9">
    <source>
        <dbReference type="Proteomes" id="UP000516421"/>
    </source>
</evidence>
<keyword evidence="6" id="KW-0732">Signal</keyword>
<dbReference type="InterPro" id="IPR014716">
    <property type="entry name" value="Fibrinogen_a/b/g_C_1"/>
</dbReference>
<dbReference type="GO" id="GO:0005615">
    <property type="term" value="C:extracellular space"/>
    <property type="evidence" value="ECO:0007669"/>
    <property type="project" value="TreeGrafter"/>
</dbReference>
<proteinExistence type="predicted"/>
<dbReference type="NCBIfam" id="NF040941">
    <property type="entry name" value="GGGWT_bact"/>
    <property type="match status" value="1"/>
</dbReference>
<accession>A0A7H2BK08</accession>
<feature type="domain" description="Fibrinogen C-terminal" evidence="7">
    <location>
        <begin position="41"/>
        <end position="116"/>
    </location>
</feature>
<evidence type="ECO:0000313" key="8">
    <source>
        <dbReference type="EMBL" id="QNV40004.1"/>
    </source>
</evidence>
<dbReference type="InterPro" id="IPR011047">
    <property type="entry name" value="Quinoprotein_ADH-like_sf"/>
</dbReference>